<dbReference type="InterPro" id="IPR036047">
    <property type="entry name" value="F-box-like_dom_sf"/>
</dbReference>
<dbReference type="NCBIfam" id="TIGR01640">
    <property type="entry name" value="F_box_assoc_1"/>
    <property type="match status" value="1"/>
</dbReference>
<dbReference type="SUPFAM" id="SSF81383">
    <property type="entry name" value="F-box domain"/>
    <property type="match status" value="1"/>
</dbReference>
<reference evidence="3" key="2">
    <citation type="submission" date="2025-08" db="UniProtKB">
        <authorList>
            <consortium name="RefSeq"/>
        </authorList>
    </citation>
    <scope>IDENTIFICATION</scope>
    <source>
        <tissue evidence="3">Leaf</tissue>
    </source>
</reference>
<dbReference type="PANTHER" id="PTHR31672:SF13">
    <property type="entry name" value="F-BOX PROTEIN CPR30-LIKE"/>
    <property type="match status" value="1"/>
</dbReference>
<dbReference type="OrthoDB" id="1867629at2759"/>
<evidence type="ECO:0000313" key="3">
    <source>
        <dbReference type="RefSeq" id="XP_016495677.1"/>
    </source>
</evidence>
<keyword evidence="2" id="KW-1185">Reference proteome</keyword>
<dbReference type="InterPro" id="IPR017451">
    <property type="entry name" value="F-box-assoc_interact_dom"/>
</dbReference>
<protein>
    <submittedName>
        <fullName evidence="3">F-box protein CPR1-like</fullName>
    </submittedName>
    <submittedName>
        <fullName evidence="3">F-box protein CPR30-like</fullName>
    </submittedName>
</protein>
<accession>A0A1S4C3D8</accession>
<dbReference type="RefSeq" id="XP_016495677.1">
    <property type="nucleotide sequence ID" value="XM_016640191.1"/>
</dbReference>
<dbReference type="PaxDb" id="4097-A0A1S4C3D8"/>
<feature type="domain" description="F-box" evidence="1">
    <location>
        <begin position="3"/>
        <end position="48"/>
    </location>
</feature>
<dbReference type="Pfam" id="PF00646">
    <property type="entry name" value="F-box"/>
    <property type="match status" value="1"/>
</dbReference>
<dbReference type="OMA" id="WIKRCSI"/>
<evidence type="ECO:0000313" key="2">
    <source>
        <dbReference type="Proteomes" id="UP000790787"/>
    </source>
</evidence>
<sequence length="388" mass="44601">MTDKTMKILPEDVAIYIFFRLPVKSLSRFKCVTKSWYTLIKSSNFINLHLNRTTTTKDEFILFKRTHKEPQGFKNILSFLLSADGEDDLDSISPDLDVPYLSTSYGSIFHQLTGPCTGLIFLTDSINFVLLNPATRNYRLLPSSPFVCPRGFYRSIGGVGFGYDSVKNKYKVVRISEIYGDPPFNDPSVVEWKGEVYDSSTDSWRELANVDPELPWPYTFPFSEMFFKGAFHWYAHRNMVVILCFDISTEVFRTMQVPETCASYDEKCHSLAVLDESLTFICYPDPKRESSPVQETTDIWIMLEYTVNESWIKKYTIKSPPIVSPLAVWKDFLLLLQDKSGFLISYDLNSDTVKEFKLDGYTGSLRVIVYSESLIPIPFGSTQVQKFQ</sequence>
<evidence type="ECO:0000259" key="1">
    <source>
        <dbReference type="PROSITE" id="PS50181"/>
    </source>
</evidence>
<dbReference type="PANTHER" id="PTHR31672">
    <property type="entry name" value="BNACNNG10540D PROTEIN"/>
    <property type="match status" value="1"/>
</dbReference>
<dbReference type="AlphaFoldDB" id="A0A1S4C3D8"/>
<organism evidence="2 3">
    <name type="scientific">Nicotiana tabacum</name>
    <name type="common">Common tobacco</name>
    <dbReference type="NCBI Taxonomy" id="4097"/>
    <lineage>
        <taxon>Eukaryota</taxon>
        <taxon>Viridiplantae</taxon>
        <taxon>Streptophyta</taxon>
        <taxon>Embryophyta</taxon>
        <taxon>Tracheophyta</taxon>
        <taxon>Spermatophyta</taxon>
        <taxon>Magnoliopsida</taxon>
        <taxon>eudicotyledons</taxon>
        <taxon>Gunneridae</taxon>
        <taxon>Pentapetalae</taxon>
        <taxon>asterids</taxon>
        <taxon>lamiids</taxon>
        <taxon>Solanales</taxon>
        <taxon>Solanaceae</taxon>
        <taxon>Nicotianoideae</taxon>
        <taxon>Nicotianeae</taxon>
        <taxon>Nicotiana</taxon>
    </lineage>
</organism>
<proteinExistence type="predicted"/>
<dbReference type="CDD" id="cd22157">
    <property type="entry name" value="F-box_AtFBW1-like"/>
    <property type="match status" value="1"/>
</dbReference>
<dbReference type="InterPro" id="IPR050796">
    <property type="entry name" value="SCF_F-box_component"/>
</dbReference>
<dbReference type="Gene3D" id="1.20.1280.50">
    <property type="match status" value="1"/>
</dbReference>
<dbReference type="STRING" id="4097.A0A1S4C3D8"/>
<gene>
    <name evidence="3" type="primary">LOC107814740</name>
</gene>
<dbReference type="Proteomes" id="UP000790787">
    <property type="component" value="Chromosome 22"/>
</dbReference>
<dbReference type="Pfam" id="PF07734">
    <property type="entry name" value="FBA_1"/>
    <property type="match status" value="1"/>
</dbReference>
<dbReference type="KEGG" id="nta:107814740"/>
<dbReference type="GeneID" id="107814740"/>
<reference evidence="2" key="1">
    <citation type="journal article" date="2014" name="Nat. Commun.">
        <title>The tobacco genome sequence and its comparison with those of tomato and potato.</title>
        <authorList>
            <person name="Sierro N."/>
            <person name="Battey J.N."/>
            <person name="Ouadi S."/>
            <person name="Bakaher N."/>
            <person name="Bovet L."/>
            <person name="Willig A."/>
            <person name="Goepfert S."/>
            <person name="Peitsch M.C."/>
            <person name="Ivanov N.V."/>
        </authorList>
    </citation>
    <scope>NUCLEOTIDE SEQUENCE [LARGE SCALE GENOMIC DNA]</scope>
</reference>
<dbReference type="SMART" id="SM00256">
    <property type="entry name" value="FBOX"/>
    <property type="match status" value="1"/>
</dbReference>
<dbReference type="PROSITE" id="PS50181">
    <property type="entry name" value="FBOX"/>
    <property type="match status" value="1"/>
</dbReference>
<dbReference type="InterPro" id="IPR001810">
    <property type="entry name" value="F-box_dom"/>
</dbReference>
<name>A0A1S4C3D8_TOBAC</name>
<dbReference type="InterPro" id="IPR006527">
    <property type="entry name" value="F-box-assoc_dom_typ1"/>
</dbReference>